<evidence type="ECO:0000313" key="1">
    <source>
        <dbReference type="EMBL" id="OBZ88692.1"/>
    </source>
</evidence>
<proteinExistence type="predicted"/>
<comment type="caution">
    <text evidence="1">The sequence shown here is derived from an EMBL/GenBank/DDBJ whole genome shotgun (WGS) entry which is preliminary data.</text>
</comment>
<name>A0A1C7NHS9_9FUNG</name>
<sequence>MNKGQQHEDTVLEEARYLLTGVLRPLDILGYEICSANIADTDAQQFLQMIHDVRSLLLNISYTLNYQTKFLTVNAFFDDPAVSLQLLRALFGSLRLLTFNNRAFHDQGRRLVTRFLMESSICGADLLANDERRFPERSLLQSTLDPEIDDVLDTLLDLFGQTLGNNNGISTISGATSLGSAGNVNSNAVNYHIKNVMDRFKLLTQTTRPLTCSSFEAMYYLNWVEPDPTTPPRLQIQVASPKPRVFVATINE</sequence>
<dbReference type="EMBL" id="LUGH01000137">
    <property type="protein sequence ID" value="OBZ88692.1"/>
    <property type="molecule type" value="Genomic_DNA"/>
</dbReference>
<dbReference type="AlphaFoldDB" id="A0A1C7NHS9"/>
<keyword evidence="2" id="KW-1185">Reference proteome</keyword>
<gene>
    <name evidence="1" type="ORF">A0J61_03257</name>
</gene>
<dbReference type="OrthoDB" id="2286148at2759"/>
<protein>
    <submittedName>
        <fullName evidence="1">Uncharacterized protein</fullName>
    </submittedName>
</protein>
<organism evidence="1 2">
    <name type="scientific">Choanephora cucurbitarum</name>
    <dbReference type="NCBI Taxonomy" id="101091"/>
    <lineage>
        <taxon>Eukaryota</taxon>
        <taxon>Fungi</taxon>
        <taxon>Fungi incertae sedis</taxon>
        <taxon>Mucoromycota</taxon>
        <taxon>Mucoromycotina</taxon>
        <taxon>Mucoromycetes</taxon>
        <taxon>Mucorales</taxon>
        <taxon>Mucorineae</taxon>
        <taxon>Choanephoraceae</taxon>
        <taxon>Choanephoroideae</taxon>
        <taxon>Choanephora</taxon>
    </lineage>
</organism>
<reference evidence="1 2" key="1">
    <citation type="submission" date="2016-03" db="EMBL/GenBank/DDBJ databases">
        <title>Choanephora cucurbitarum.</title>
        <authorList>
            <person name="Min B."/>
            <person name="Park H."/>
            <person name="Park J.-H."/>
            <person name="Shin H.-D."/>
            <person name="Choi I.-G."/>
        </authorList>
    </citation>
    <scope>NUCLEOTIDE SEQUENCE [LARGE SCALE GENOMIC DNA]</scope>
    <source>
        <strain evidence="1 2">KUS-F28377</strain>
    </source>
</reference>
<dbReference type="GO" id="GO:0005198">
    <property type="term" value="F:structural molecule activity"/>
    <property type="evidence" value="ECO:0007669"/>
    <property type="project" value="InterPro"/>
</dbReference>
<dbReference type="InParanoid" id="A0A1C7NHS9"/>
<dbReference type="Proteomes" id="UP000093000">
    <property type="component" value="Unassembled WGS sequence"/>
</dbReference>
<accession>A0A1C7NHS9</accession>
<evidence type="ECO:0000313" key="2">
    <source>
        <dbReference type="Proteomes" id="UP000093000"/>
    </source>
</evidence>